<sequence length="72" mass="7837">MFVPQEIELFASNLNKKQKIYHSWFPDTEASQDKSANDNTDHTTMKANSLVSQSSGPVNIAAPPAASNNVDS</sequence>
<evidence type="ECO:0000313" key="2">
    <source>
        <dbReference type="EMBL" id="OLY77625.1"/>
    </source>
</evidence>
<feature type="compositionally biased region" description="Basic and acidic residues" evidence="1">
    <location>
        <begin position="31"/>
        <end position="44"/>
    </location>
</feature>
<dbReference type="Proteomes" id="UP000187455">
    <property type="component" value="Unassembled WGS sequence"/>
</dbReference>
<name>A0A1R0GL67_9FUNG</name>
<gene>
    <name evidence="2" type="ORF">AYI68_g8341</name>
</gene>
<keyword evidence="3" id="KW-1185">Reference proteome</keyword>
<organism evidence="2 3">
    <name type="scientific">Smittium mucronatum</name>
    <dbReference type="NCBI Taxonomy" id="133383"/>
    <lineage>
        <taxon>Eukaryota</taxon>
        <taxon>Fungi</taxon>
        <taxon>Fungi incertae sedis</taxon>
        <taxon>Zoopagomycota</taxon>
        <taxon>Kickxellomycotina</taxon>
        <taxon>Harpellomycetes</taxon>
        <taxon>Harpellales</taxon>
        <taxon>Legeriomycetaceae</taxon>
        <taxon>Smittium</taxon>
    </lineage>
</organism>
<dbReference type="AlphaFoldDB" id="A0A1R0GL67"/>
<evidence type="ECO:0000256" key="1">
    <source>
        <dbReference type="SAM" id="MobiDB-lite"/>
    </source>
</evidence>
<feature type="compositionally biased region" description="Polar residues" evidence="1">
    <location>
        <begin position="45"/>
        <end position="57"/>
    </location>
</feature>
<protein>
    <submittedName>
        <fullName evidence="2">Uncharacterized protein</fullName>
    </submittedName>
</protein>
<proteinExistence type="predicted"/>
<comment type="caution">
    <text evidence="2">The sequence shown here is derived from an EMBL/GenBank/DDBJ whole genome shotgun (WGS) entry which is preliminary data.</text>
</comment>
<evidence type="ECO:0000313" key="3">
    <source>
        <dbReference type="Proteomes" id="UP000187455"/>
    </source>
</evidence>
<reference evidence="2 3" key="1">
    <citation type="journal article" date="2016" name="Mol. Biol. Evol.">
        <title>Genome-Wide Survey of Gut Fungi (Harpellales) Reveals the First Horizontally Transferred Ubiquitin Gene from a Mosquito Host.</title>
        <authorList>
            <person name="Wang Y."/>
            <person name="White M.M."/>
            <person name="Kvist S."/>
            <person name="Moncalvo J.M."/>
        </authorList>
    </citation>
    <scope>NUCLEOTIDE SEQUENCE [LARGE SCALE GENOMIC DNA]</scope>
    <source>
        <strain evidence="2 3">ALG-7-W6</strain>
    </source>
</reference>
<feature type="region of interest" description="Disordered" evidence="1">
    <location>
        <begin position="29"/>
        <end position="72"/>
    </location>
</feature>
<accession>A0A1R0GL67</accession>
<dbReference type="EMBL" id="LSSL01007770">
    <property type="protein sequence ID" value="OLY77625.1"/>
    <property type="molecule type" value="Genomic_DNA"/>
</dbReference>